<evidence type="ECO:0008006" key="4">
    <source>
        <dbReference type="Google" id="ProtNLM"/>
    </source>
</evidence>
<dbReference type="Proteomes" id="UP001328107">
    <property type="component" value="Unassembled WGS sequence"/>
</dbReference>
<keyword evidence="3" id="KW-1185">Reference proteome</keyword>
<feature type="transmembrane region" description="Helical" evidence="1">
    <location>
        <begin position="202"/>
        <end position="224"/>
    </location>
</feature>
<keyword evidence="1" id="KW-0472">Membrane</keyword>
<reference evidence="3" key="1">
    <citation type="submission" date="2022-10" db="EMBL/GenBank/DDBJ databases">
        <title>Genome assembly of Pristionchus species.</title>
        <authorList>
            <person name="Yoshida K."/>
            <person name="Sommer R.J."/>
        </authorList>
    </citation>
    <scope>NUCLEOTIDE SEQUENCE [LARGE SCALE GENOMIC DNA]</scope>
    <source>
        <strain evidence="3">RS5460</strain>
    </source>
</reference>
<evidence type="ECO:0000256" key="1">
    <source>
        <dbReference type="SAM" id="Phobius"/>
    </source>
</evidence>
<keyword evidence="1" id="KW-0812">Transmembrane</keyword>
<name>A0AAN4Z0W7_9BILA</name>
<keyword evidence="1" id="KW-1133">Transmembrane helix</keyword>
<feature type="non-terminal residue" evidence="2">
    <location>
        <position position="1"/>
    </location>
</feature>
<dbReference type="AlphaFoldDB" id="A0AAN4Z0W7"/>
<feature type="non-terminal residue" evidence="2">
    <location>
        <position position="269"/>
    </location>
</feature>
<proteinExistence type="predicted"/>
<accession>A0AAN4Z0W7</accession>
<protein>
    <recommendedName>
        <fullName evidence="4">F-box domain-containing protein</fullName>
    </recommendedName>
</protein>
<dbReference type="EMBL" id="BTRK01000001">
    <property type="protein sequence ID" value="GMR31269.1"/>
    <property type="molecule type" value="Genomic_DNA"/>
</dbReference>
<evidence type="ECO:0000313" key="3">
    <source>
        <dbReference type="Proteomes" id="UP001328107"/>
    </source>
</evidence>
<gene>
    <name evidence="2" type="ORF">PMAYCL1PPCAC_01464</name>
</gene>
<organism evidence="2 3">
    <name type="scientific">Pristionchus mayeri</name>
    <dbReference type="NCBI Taxonomy" id="1317129"/>
    <lineage>
        <taxon>Eukaryota</taxon>
        <taxon>Metazoa</taxon>
        <taxon>Ecdysozoa</taxon>
        <taxon>Nematoda</taxon>
        <taxon>Chromadorea</taxon>
        <taxon>Rhabditida</taxon>
        <taxon>Rhabditina</taxon>
        <taxon>Diplogasteromorpha</taxon>
        <taxon>Diplogasteroidea</taxon>
        <taxon>Neodiplogasteridae</taxon>
        <taxon>Pristionchus</taxon>
    </lineage>
</organism>
<comment type="caution">
    <text evidence="2">The sequence shown here is derived from an EMBL/GenBank/DDBJ whole genome shotgun (WGS) entry which is preliminary data.</text>
</comment>
<sequence>SKAVYGNSEKEMEESAFLGLPKRAITNILSFLPPKERLTARLNKKLNEIEANSKFHVQELRIVEISHSFRRLSIGRHQDFYFSDQHHHSYNSLRKLISNTSIGSLTVALEAGGNLGQGSLLDKVQQLINEFNNVGSLTVQFEFFVCIMDKSFFLGLVESCRVVTLIGVNQIWSDALCAVYLNMFAGSSKCFKLESDLLSVHFYYFLISIGIIIGGGYVFANRYVQAYLHTRNGKDFCSIFDGKIELKFSDYRLPWYYEMHFVLKLHESD</sequence>
<evidence type="ECO:0000313" key="2">
    <source>
        <dbReference type="EMBL" id="GMR31269.1"/>
    </source>
</evidence>